<protein>
    <submittedName>
        <fullName evidence="2">(raccoon dog) hypothetical protein</fullName>
    </submittedName>
</protein>
<accession>A0A811ZDW3</accession>
<feature type="compositionally biased region" description="Low complexity" evidence="1">
    <location>
        <begin position="1"/>
        <end position="13"/>
    </location>
</feature>
<dbReference type="Proteomes" id="UP000645828">
    <property type="component" value="Unassembled WGS sequence"/>
</dbReference>
<dbReference type="Gene3D" id="2.40.50.140">
    <property type="entry name" value="Nucleic acid-binding proteins"/>
    <property type="match status" value="1"/>
</dbReference>
<evidence type="ECO:0000313" key="3">
    <source>
        <dbReference type="Proteomes" id="UP000645828"/>
    </source>
</evidence>
<feature type="region of interest" description="Disordered" evidence="1">
    <location>
        <begin position="113"/>
        <end position="216"/>
    </location>
</feature>
<evidence type="ECO:0000313" key="2">
    <source>
        <dbReference type="EMBL" id="CAD7686977.1"/>
    </source>
</evidence>
<name>A0A811ZDW3_NYCPR</name>
<proteinExistence type="predicted"/>
<dbReference type="EMBL" id="CAJHUB010000762">
    <property type="protein sequence ID" value="CAD7686977.1"/>
    <property type="molecule type" value="Genomic_DNA"/>
</dbReference>
<feature type="region of interest" description="Disordered" evidence="1">
    <location>
        <begin position="1"/>
        <end position="24"/>
    </location>
</feature>
<feature type="compositionally biased region" description="Basic and acidic residues" evidence="1">
    <location>
        <begin position="157"/>
        <end position="168"/>
    </location>
</feature>
<gene>
    <name evidence="2" type="ORF">NYPRO_LOCUS19770</name>
</gene>
<dbReference type="PANTHER" id="PTHR11544">
    <property type="entry name" value="COLD SHOCK DOMAIN CONTAINING PROTEINS"/>
    <property type="match status" value="1"/>
</dbReference>
<sequence>MEQLPTASLSVLPTPSPAPPAAPGLLIPAAPASGDKKVIQGSFINRNDTKEDVFVPQTAINKNNPQEFDVVEGRKGNVTAPGGAPVQGYKYTADGNDYPRYSCKYLQQYQNRENGERRRAGQAVEGADKQGAGEQGRPVRQNMHQDYKPQFHRGQQLKREGKPRRGDPRSAATPCQYQYNFNYPHRHPENPKPHDGKETKIANPPAENLSALRLKS</sequence>
<feature type="region of interest" description="Disordered" evidence="1">
    <location>
        <begin position="74"/>
        <end position="93"/>
    </location>
</feature>
<organism evidence="2 3">
    <name type="scientific">Nyctereutes procyonoides</name>
    <name type="common">Raccoon dog</name>
    <name type="synonym">Canis procyonoides</name>
    <dbReference type="NCBI Taxonomy" id="34880"/>
    <lineage>
        <taxon>Eukaryota</taxon>
        <taxon>Metazoa</taxon>
        <taxon>Chordata</taxon>
        <taxon>Craniata</taxon>
        <taxon>Vertebrata</taxon>
        <taxon>Euteleostomi</taxon>
        <taxon>Mammalia</taxon>
        <taxon>Eutheria</taxon>
        <taxon>Laurasiatheria</taxon>
        <taxon>Carnivora</taxon>
        <taxon>Caniformia</taxon>
        <taxon>Canidae</taxon>
        <taxon>Nyctereutes</taxon>
    </lineage>
</organism>
<comment type="caution">
    <text evidence="2">The sequence shown here is derived from an EMBL/GenBank/DDBJ whole genome shotgun (WGS) entry which is preliminary data.</text>
</comment>
<feature type="compositionally biased region" description="Basic and acidic residues" evidence="1">
    <location>
        <begin position="186"/>
        <end position="200"/>
    </location>
</feature>
<keyword evidence="3" id="KW-1185">Reference proteome</keyword>
<dbReference type="AlphaFoldDB" id="A0A811ZDW3"/>
<evidence type="ECO:0000256" key="1">
    <source>
        <dbReference type="SAM" id="MobiDB-lite"/>
    </source>
</evidence>
<dbReference type="InterPro" id="IPR050181">
    <property type="entry name" value="Cold_shock_domain"/>
</dbReference>
<dbReference type="InterPro" id="IPR012340">
    <property type="entry name" value="NA-bd_OB-fold"/>
</dbReference>
<reference evidence="2" key="1">
    <citation type="submission" date="2020-12" db="EMBL/GenBank/DDBJ databases">
        <authorList>
            <consortium name="Molecular Ecology Group"/>
        </authorList>
    </citation>
    <scope>NUCLEOTIDE SEQUENCE</scope>
    <source>
        <strain evidence="2">TBG_1078</strain>
    </source>
</reference>